<dbReference type="InterPro" id="IPR020094">
    <property type="entry name" value="TruA/RsuA/RluB/E/F_N"/>
</dbReference>
<evidence type="ECO:0000256" key="3">
    <source>
        <dbReference type="ARBA" id="ARBA00023235"/>
    </source>
</evidence>
<dbReference type="PANTHER" id="PTHR47683:SF4">
    <property type="entry name" value="PSEUDOURIDINE SYNTHASE"/>
    <property type="match status" value="1"/>
</dbReference>
<proteinExistence type="inferred from homology"/>
<dbReference type="Pfam" id="PF00849">
    <property type="entry name" value="PseudoU_synth_2"/>
    <property type="match status" value="1"/>
</dbReference>
<sequence>MRLDKLLANMGFGSRKDVKALLKKKLVTVNDTVVKDGSSHINPDMDLIEVNNERVQYEKYIYIMMNKPPGVISATVDDREKTVIDLLGEDLQIFKPFPVGRLDKDTEGLMFITNDGELAHQLVSPKKNIVKTYFARISGRVTEEDIGKFADGVVLDDGYKSKPADLAILNRGEISEIEVKITEGKYHQVKRMFEAVGKKVVYLKRESMGELVLDENLQLGTYRRLNENELKYCFSLK</sequence>
<dbReference type="PROSITE" id="PS01149">
    <property type="entry name" value="PSI_RSU"/>
    <property type="match status" value="1"/>
</dbReference>
<dbReference type="Proteomes" id="UP000216498">
    <property type="component" value="Unassembled WGS sequence"/>
</dbReference>
<dbReference type="OrthoDB" id="9807213at2"/>
<gene>
    <name evidence="7" type="ORF">CIL03_00035</name>
</gene>
<dbReference type="PANTHER" id="PTHR47683">
    <property type="entry name" value="PSEUDOURIDINE SYNTHASE FAMILY PROTEIN-RELATED"/>
    <property type="match status" value="1"/>
</dbReference>
<dbReference type="InterPro" id="IPR002942">
    <property type="entry name" value="S4_RNA-bd"/>
</dbReference>
<keyword evidence="3 5" id="KW-0413">Isomerase</keyword>
<dbReference type="Gene3D" id="3.10.290.10">
    <property type="entry name" value="RNA-binding S4 domain"/>
    <property type="match status" value="1"/>
</dbReference>
<accession>A0A265NE53</accession>
<evidence type="ECO:0000313" key="7">
    <source>
        <dbReference type="EMBL" id="OZU89576.1"/>
    </source>
</evidence>
<dbReference type="AlphaFoldDB" id="A0A265NE53"/>
<dbReference type="CDD" id="cd00165">
    <property type="entry name" value="S4"/>
    <property type="match status" value="1"/>
</dbReference>
<keyword evidence="8" id="KW-1185">Reference proteome</keyword>
<keyword evidence="2 4" id="KW-0694">RNA-binding</keyword>
<dbReference type="GO" id="GO:0003723">
    <property type="term" value="F:RNA binding"/>
    <property type="evidence" value="ECO:0007669"/>
    <property type="project" value="UniProtKB-KW"/>
</dbReference>
<dbReference type="GO" id="GO:0000455">
    <property type="term" value="P:enzyme-directed rRNA pseudouridine synthesis"/>
    <property type="evidence" value="ECO:0007669"/>
    <property type="project" value="UniProtKB-ARBA"/>
</dbReference>
<dbReference type="InterPro" id="IPR020103">
    <property type="entry name" value="PsdUridine_synth_cat_dom_sf"/>
</dbReference>
<dbReference type="InterPro" id="IPR050343">
    <property type="entry name" value="RsuA_PseudoU_synthase"/>
</dbReference>
<dbReference type="GO" id="GO:0005829">
    <property type="term" value="C:cytosol"/>
    <property type="evidence" value="ECO:0007669"/>
    <property type="project" value="UniProtKB-ARBA"/>
</dbReference>
<dbReference type="Gene3D" id="3.30.70.580">
    <property type="entry name" value="Pseudouridine synthase I, catalytic domain, N-terminal subdomain"/>
    <property type="match status" value="1"/>
</dbReference>
<comment type="similarity">
    <text evidence="1 5">Belongs to the pseudouridine synthase RsuA family.</text>
</comment>
<dbReference type="InterPro" id="IPR006145">
    <property type="entry name" value="PsdUridine_synth_RsuA/RluA"/>
</dbReference>
<evidence type="ECO:0000256" key="1">
    <source>
        <dbReference type="ARBA" id="ARBA00008348"/>
    </source>
</evidence>
<dbReference type="EMBL" id="NPMS01000001">
    <property type="protein sequence ID" value="OZU89576.1"/>
    <property type="molecule type" value="Genomic_DNA"/>
</dbReference>
<evidence type="ECO:0000256" key="5">
    <source>
        <dbReference type="RuleBase" id="RU003887"/>
    </source>
</evidence>
<evidence type="ECO:0000259" key="6">
    <source>
        <dbReference type="SMART" id="SM00363"/>
    </source>
</evidence>
<dbReference type="NCBIfam" id="TIGR00093">
    <property type="entry name" value="pseudouridine synthase"/>
    <property type="match status" value="1"/>
</dbReference>
<dbReference type="PROSITE" id="PS50889">
    <property type="entry name" value="S4"/>
    <property type="match status" value="1"/>
</dbReference>
<comment type="caution">
    <text evidence="7">The sequence shown here is derived from an EMBL/GenBank/DDBJ whole genome shotgun (WGS) entry which is preliminary data.</text>
</comment>
<dbReference type="FunFam" id="3.30.70.1560:FF:000001">
    <property type="entry name" value="Pseudouridine synthase"/>
    <property type="match status" value="1"/>
</dbReference>
<dbReference type="Pfam" id="PF01479">
    <property type="entry name" value="S4"/>
    <property type="match status" value="1"/>
</dbReference>
<evidence type="ECO:0000256" key="4">
    <source>
        <dbReference type="PROSITE-ProRule" id="PRU00182"/>
    </source>
</evidence>
<name>A0A265NE53_9BACI</name>
<reference evidence="7 8" key="1">
    <citation type="submission" date="2017-08" db="EMBL/GenBank/DDBJ databases">
        <title>Virgibacillus indicus sp. nov. and Virgibacillus profoundi sp. nov, two moderately halophilic bacteria isolated from marine sediment by using the Microfluidic Streak Plate.</title>
        <authorList>
            <person name="Xu B."/>
            <person name="Hu B."/>
            <person name="Wang J."/>
            <person name="Zhu Y."/>
            <person name="Huang L."/>
            <person name="Du W."/>
            <person name="Huang Y."/>
        </authorList>
    </citation>
    <scope>NUCLEOTIDE SEQUENCE [LARGE SCALE GENOMIC DNA]</scope>
    <source>
        <strain evidence="7 8">IO3-P2-C2</strain>
    </source>
</reference>
<dbReference type="SMART" id="SM00363">
    <property type="entry name" value="S4"/>
    <property type="match status" value="1"/>
</dbReference>
<dbReference type="CDD" id="cd02553">
    <property type="entry name" value="PseudoU_synth_RsuA"/>
    <property type="match status" value="1"/>
</dbReference>
<dbReference type="InterPro" id="IPR036986">
    <property type="entry name" value="S4_RNA-bd_sf"/>
</dbReference>
<dbReference type="SUPFAM" id="SSF55174">
    <property type="entry name" value="Alpha-L RNA-binding motif"/>
    <property type="match status" value="1"/>
</dbReference>
<dbReference type="GO" id="GO:0120159">
    <property type="term" value="F:rRNA pseudouridine synthase activity"/>
    <property type="evidence" value="ECO:0007669"/>
    <property type="project" value="UniProtKB-ARBA"/>
</dbReference>
<dbReference type="InterPro" id="IPR018496">
    <property type="entry name" value="PsdUridine_synth_RsuA/RluB_CS"/>
</dbReference>
<dbReference type="EC" id="5.4.99.-" evidence="5"/>
<dbReference type="Gene3D" id="3.30.70.1560">
    <property type="entry name" value="Alpha-L RNA-binding motif"/>
    <property type="match status" value="1"/>
</dbReference>
<evidence type="ECO:0000313" key="8">
    <source>
        <dbReference type="Proteomes" id="UP000216498"/>
    </source>
</evidence>
<dbReference type="SUPFAM" id="SSF55120">
    <property type="entry name" value="Pseudouridine synthase"/>
    <property type="match status" value="1"/>
</dbReference>
<protein>
    <recommendedName>
        <fullName evidence="5">Pseudouridine synthase</fullName>
        <ecNumber evidence="5">5.4.99.-</ecNumber>
    </recommendedName>
</protein>
<dbReference type="InterPro" id="IPR042092">
    <property type="entry name" value="PsdUridine_s_RsuA/RluB/E/F_cat"/>
</dbReference>
<feature type="domain" description="RNA-binding S4" evidence="6">
    <location>
        <begin position="1"/>
        <end position="61"/>
    </location>
</feature>
<dbReference type="InterPro" id="IPR000748">
    <property type="entry name" value="PsdUridine_synth_RsuA/RluB/E/F"/>
</dbReference>
<dbReference type="RefSeq" id="WP_094883177.1">
    <property type="nucleotide sequence ID" value="NZ_NPMS01000001.1"/>
</dbReference>
<organism evidence="7 8">
    <name type="scientific">Virgibacillus indicus</name>
    <dbReference type="NCBI Taxonomy" id="2024554"/>
    <lineage>
        <taxon>Bacteria</taxon>
        <taxon>Bacillati</taxon>
        <taxon>Bacillota</taxon>
        <taxon>Bacilli</taxon>
        <taxon>Bacillales</taxon>
        <taxon>Bacillaceae</taxon>
        <taxon>Virgibacillus</taxon>
    </lineage>
</organism>
<evidence type="ECO:0000256" key="2">
    <source>
        <dbReference type="ARBA" id="ARBA00022884"/>
    </source>
</evidence>